<organism evidence="1">
    <name type="scientific">Siphoviridae sp. ctBAZ2</name>
    <dbReference type="NCBI Taxonomy" id="2827801"/>
    <lineage>
        <taxon>Viruses</taxon>
        <taxon>Duplodnaviria</taxon>
        <taxon>Heunggongvirae</taxon>
        <taxon>Uroviricota</taxon>
        <taxon>Caudoviricetes</taxon>
    </lineage>
</organism>
<evidence type="ECO:0000313" key="1">
    <source>
        <dbReference type="EMBL" id="DAF46947.1"/>
    </source>
</evidence>
<reference evidence="1" key="1">
    <citation type="journal article" date="2021" name="Proc. Natl. Acad. Sci. U.S.A.">
        <title>A Catalog of Tens of Thousands of Viruses from Human Metagenomes Reveals Hidden Associations with Chronic Diseases.</title>
        <authorList>
            <person name="Tisza M.J."/>
            <person name="Buck C.B."/>
        </authorList>
    </citation>
    <scope>NUCLEOTIDE SEQUENCE</scope>
    <source>
        <strain evidence="1">CtBAZ2</strain>
    </source>
</reference>
<sequence length="155" mass="18730">MINAEKYRDEILAKVDKTERFAIETNNQNVLRNCIDLECSECLFNEGTGLCYFERMKWLLSKYKKHIKLTRFEYEILGHLFKNKQYKFIVRERNGYLYAYINKPRKYDKAWQALTCMRSMSLFDDLFQFIQWEDEEPTSIEEVLNSCEVVNDAEE</sequence>
<dbReference type="EMBL" id="BK032547">
    <property type="protein sequence ID" value="DAF46947.1"/>
    <property type="molecule type" value="Genomic_DNA"/>
</dbReference>
<proteinExistence type="predicted"/>
<protein>
    <submittedName>
        <fullName evidence="1">Uncharacterized protein</fullName>
    </submittedName>
</protein>
<accession>A0A8S5S816</accession>
<name>A0A8S5S816_9CAUD</name>